<feature type="compositionally biased region" description="Basic and acidic residues" evidence="1">
    <location>
        <begin position="63"/>
        <end position="80"/>
    </location>
</feature>
<dbReference type="InterPro" id="IPR052563">
    <property type="entry name" value="FliK"/>
</dbReference>
<dbReference type="PANTHER" id="PTHR37533">
    <property type="entry name" value="FLAGELLAR HOOK-LENGTH CONTROL PROTEIN"/>
    <property type="match status" value="1"/>
</dbReference>
<dbReference type="Gene3D" id="3.30.750.140">
    <property type="match status" value="1"/>
</dbReference>
<keyword evidence="3" id="KW-0969">Cilium</keyword>
<feature type="domain" description="Flagellar hook-length control protein-like C-terminal" evidence="2">
    <location>
        <begin position="318"/>
        <end position="401"/>
    </location>
</feature>
<feature type="compositionally biased region" description="Low complexity" evidence="1">
    <location>
        <begin position="16"/>
        <end position="32"/>
    </location>
</feature>
<accession>A0ABU9Q0Z4</accession>
<dbReference type="RefSeq" id="WP_342831090.1">
    <property type="nucleotide sequence ID" value="NZ_JBANDC010000018.1"/>
</dbReference>
<proteinExistence type="predicted"/>
<evidence type="ECO:0000313" key="4">
    <source>
        <dbReference type="Proteomes" id="UP001495910"/>
    </source>
</evidence>
<sequence length="453" mass="44705">MSLPVSSSTAALQAVPPNGSAAGNANPQQNGADHFGKVLDRSLASAGQPAEKIADKASAGAKPAERTAPRRQAGTDKEQDPGAVPALAFLALPPAGAKAIEARPESGSGSQPKSAAEEQLNAAIAAAGGKPATSAVVAAAVAENPGKNAIPTAAAPPAVAQLATPAGPVEAAPTRPSASARKETTSGEYTPLAHNPQPLASQAGAADAAGQQATQDDAHTDQHGKLEKAERKDSLDAAKIASGPAQANANTNASEIATAKAAAGSGGQPGLAVTAQANPALAHTPSAVTAADTAAPPAVKLALSPAVGSDGWGAALGKQVVWMGNTRNQSAELHLNPPDLGPLKVTLTINDNQAQATFVSAHQSVRTALEAALPQLRSSLAESGISLGNTSVSSDAQQPQQQQQGTFAQHQGSQRGSGSPFQAGVAAGELAAKVERSTAAAGRNGNGKVDIFA</sequence>
<feature type="compositionally biased region" description="Polar residues" evidence="1">
    <location>
        <begin position="387"/>
        <end position="396"/>
    </location>
</feature>
<reference evidence="3 4" key="1">
    <citation type="submission" date="2024-02" db="EMBL/GenBank/DDBJ databases">
        <title>Draft genome sequence of Collimonas sp. strain H4R21, an effective mineral-weathering bacterial strain isolated from the beech rhizosphere.</title>
        <authorList>
            <person name="Morin E."/>
            <person name="Uroz S."/>
            <person name="Leveau J.H.J."/>
            <person name="Kumar R."/>
            <person name="Rey M.W."/>
            <person name="Pham J."/>
        </authorList>
    </citation>
    <scope>NUCLEOTIDE SEQUENCE [LARGE SCALE GENOMIC DNA]</scope>
    <source>
        <strain evidence="3 4">H4R21</strain>
    </source>
</reference>
<feature type="compositionally biased region" description="Polar residues" evidence="1">
    <location>
        <begin position="1"/>
        <end position="11"/>
    </location>
</feature>
<gene>
    <name evidence="3" type="ORF">V8G57_21285</name>
</gene>
<evidence type="ECO:0000259" key="2">
    <source>
        <dbReference type="Pfam" id="PF02120"/>
    </source>
</evidence>
<organism evidence="3 4">
    <name type="scientific">Collimonas rhizosphaerae</name>
    <dbReference type="NCBI Taxonomy" id="3126357"/>
    <lineage>
        <taxon>Bacteria</taxon>
        <taxon>Pseudomonadati</taxon>
        <taxon>Pseudomonadota</taxon>
        <taxon>Betaproteobacteria</taxon>
        <taxon>Burkholderiales</taxon>
        <taxon>Oxalobacteraceae</taxon>
        <taxon>Collimonas</taxon>
    </lineage>
</organism>
<feature type="compositionally biased region" description="Low complexity" evidence="1">
    <location>
        <begin position="202"/>
        <end position="215"/>
    </location>
</feature>
<feature type="compositionally biased region" description="Low complexity" evidence="1">
    <location>
        <begin position="81"/>
        <end position="99"/>
    </location>
</feature>
<dbReference type="Pfam" id="PF02120">
    <property type="entry name" value="Flg_hook"/>
    <property type="match status" value="1"/>
</dbReference>
<name>A0ABU9Q0Z4_9BURK</name>
<dbReference type="PANTHER" id="PTHR37533:SF2">
    <property type="entry name" value="FLAGELLAR HOOK-LENGTH CONTROL PROTEIN"/>
    <property type="match status" value="1"/>
</dbReference>
<keyword evidence="3" id="KW-0966">Cell projection</keyword>
<feature type="compositionally biased region" description="Basic and acidic residues" evidence="1">
    <location>
        <begin position="216"/>
        <end position="233"/>
    </location>
</feature>
<evidence type="ECO:0000313" key="3">
    <source>
        <dbReference type="EMBL" id="MEM4989936.1"/>
    </source>
</evidence>
<dbReference type="InterPro" id="IPR021136">
    <property type="entry name" value="Flagellar_hook_control-like_C"/>
</dbReference>
<evidence type="ECO:0000256" key="1">
    <source>
        <dbReference type="SAM" id="MobiDB-lite"/>
    </source>
</evidence>
<feature type="region of interest" description="Disordered" evidence="1">
    <location>
        <begin position="387"/>
        <end position="424"/>
    </location>
</feature>
<feature type="compositionally biased region" description="Low complexity" evidence="1">
    <location>
        <begin position="397"/>
        <end position="414"/>
    </location>
</feature>
<feature type="region of interest" description="Disordered" evidence="1">
    <location>
        <begin position="1"/>
        <end position="117"/>
    </location>
</feature>
<comment type="caution">
    <text evidence="3">The sequence shown here is derived from an EMBL/GenBank/DDBJ whole genome shotgun (WGS) entry which is preliminary data.</text>
</comment>
<dbReference type="InterPro" id="IPR038610">
    <property type="entry name" value="FliK-like_C_sf"/>
</dbReference>
<keyword evidence="4" id="KW-1185">Reference proteome</keyword>
<dbReference type="EMBL" id="JBANDC010000018">
    <property type="protein sequence ID" value="MEM4989936.1"/>
    <property type="molecule type" value="Genomic_DNA"/>
</dbReference>
<feature type="region of interest" description="Disordered" evidence="1">
    <location>
        <begin position="164"/>
        <end position="233"/>
    </location>
</feature>
<protein>
    <submittedName>
        <fullName evidence="3">Flagellar hook-length control protein FliK</fullName>
    </submittedName>
</protein>
<dbReference type="Proteomes" id="UP001495910">
    <property type="component" value="Unassembled WGS sequence"/>
</dbReference>
<keyword evidence="3" id="KW-0282">Flagellum</keyword>
<dbReference type="CDD" id="cd17470">
    <property type="entry name" value="T3SS_Flik_C"/>
    <property type="match status" value="1"/>
</dbReference>